<feature type="domain" description="Pre-rRNA-processing protein Ipi1 N-terminal" evidence="7">
    <location>
        <begin position="143"/>
        <end position="265"/>
    </location>
</feature>
<feature type="compositionally biased region" description="Low complexity" evidence="6">
    <location>
        <begin position="88"/>
        <end position="106"/>
    </location>
</feature>
<evidence type="ECO:0000256" key="1">
    <source>
        <dbReference type="ARBA" id="ARBA00002355"/>
    </source>
</evidence>
<comment type="function">
    <text evidence="1 5">Component of the RIX1 complex required for processing of ITS2 sequences from 35S pre-rRNA.</text>
</comment>
<evidence type="ECO:0000256" key="6">
    <source>
        <dbReference type="SAM" id="MobiDB-lite"/>
    </source>
</evidence>
<evidence type="ECO:0000313" key="8">
    <source>
        <dbReference type="EMBL" id="EFW99370.1"/>
    </source>
</evidence>
<feature type="region of interest" description="Disordered" evidence="6">
    <location>
        <begin position="1"/>
        <end position="32"/>
    </location>
</feature>
<keyword evidence="5" id="KW-0698">rRNA processing</keyword>
<dbReference type="SUPFAM" id="SSF48371">
    <property type="entry name" value="ARM repeat"/>
    <property type="match status" value="1"/>
</dbReference>
<dbReference type="Pfam" id="PF12333">
    <property type="entry name" value="Ipi1_N"/>
    <property type="match status" value="1"/>
</dbReference>
<reference evidence="8 9" key="1">
    <citation type="journal article" date="2011" name="Proc. Natl. Acad. Sci. U.S.A.">
        <title>Genome and transcriptome analyses of the mountain pine beetle-fungal symbiont Grosmannia clavigera, a lodgepole pine pathogen.</title>
        <authorList>
            <person name="DiGuistini S."/>
            <person name="Wang Y."/>
            <person name="Liao N.Y."/>
            <person name="Taylor G."/>
            <person name="Tanguay P."/>
            <person name="Feau N."/>
            <person name="Henrissat B."/>
            <person name="Chan S.K."/>
            <person name="Hesse-Orce U."/>
            <person name="Alamouti S.M."/>
            <person name="Tsui C.K.M."/>
            <person name="Docking R.T."/>
            <person name="Levasseur A."/>
            <person name="Haridas S."/>
            <person name="Robertson G."/>
            <person name="Birol I."/>
            <person name="Holt R.A."/>
            <person name="Marra M.A."/>
            <person name="Hamelin R.C."/>
            <person name="Hirst M."/>
            <person name="Jones S.J.M."/>
            <person name="Bohlmann J."/>
            <person name="Breuil C."/>
        </authorList>
    </citation>
    <scope>NUCLEOTIDE SEQUENCE [LARGE SCALE GENOMIC DNA]</scope>
    <source>
        <strain evidence="9">kw1407 / UAMH 11150</strain>
    </source>
</reference>
<feature type="compositionally biased region" description="Basic residues" evidence="6">
    <location>
        <begin position="1"/>
        <end position="10"/>
    </location>
</feature>
<dbReference type="GO" id="GO:0005634">
    <property type="term" value="C:nucleus"/>
    <property type="evidence" value="ECO:0007669"/>
    <property type="project" value="UniProtKB-SubCell"/>
</dbReference>
<dbReference type="eggNOG" id="KOG2149">
    <property type="taxonomic scope" value="Eukaryota"/>
</dbReference>
<keyword evidence="4 5" id="KW-0539">Nucleus</keyword>
<dbReference type="InterPro" id="IPR024679">
    <property type="entry name" value="Ipi1_N"/>
</dbReference>
<gene>
    <name evidence="8" type="ORF">CMQ_5791</name>
</gene>
<evidence type="ECO:0000256" key="4">
    <source>
        <dbReference type="ARBA" id="ARBA00023242"/>
    </source>
</evidence>
<evidence type="ECO:0000313" key="9">
    <source>
        <dbReference type="Proteomes" id="UP000007796"/>
    </source>
</evidence>
<name>F0XTB5_GROCL</name>
<keyword evidence="5" id="KW-0690">Ribosome biogenesis</keyword>
<dbReference type="RefSeq" id="XP_014168853.1">
    <property type="nucleotide sequence ID" value="XM_014313378.1"/>
</dbReference>
<evidence type="ECO:0000256" key="5">
    <source>
        <dbReference type="RuleBase" id="RU368021"/>
    </source>
</evidence>
<protein>
    <recommendedName>
        <fullName evidence="5">Pre-rRNA-processing protein</fullName>
    </recommendedName>
</protein>
<dbReference type="InParanoid" id="F0XTB5"/>
<feature type="region of interest" description="Disordered" evidence="6">
    <location>
        <begin position="85"/>
        <end position="106"/>
    </location>
</feature>
<dbReference type="STRING" id="655863.F0XTB5"/>
<dbReference type="PANTHER" id="PTHR16056:SF2">
    <property type="entry name" value="TESTIS-EXPRESSED PROTEIN 10"/>
    <property type="match status" value="1"/>
</dbReference>
<dbReference type="GO" id="GO:0006364">
    <property type="term" value="P:rRNA processing"/>
    <property type="evidence" value="ECO:0007669"/>
    <property type="project" value="UniProtKB-UniRule"/>
</dbReference>
<evidence type="ECO:0000256" key="3">
    <source>
        <dbReference type="ARBA" id="ARBA00006427"/>
    </source>
</evidence>
<proteinExistence type="inferred from homology"/>
<dbReference type="PANTHER" id="PTHR16056">
    <property type="entry name" value="REGULATOR OF MICROTUBULE DYNAMICS PROTEIN"/>
    <property type="match status" value="1"/>
</dbReference>
<evidence type="ECO:0000256" key="2">
    <source>
        <dbReference type="ARBA" id="ARBA00004123"/>
    </source>
</evidence>
<dbReference type="GeneID" id="25979152"/>
<feature type="compositionally biased region" description="Basic residues" evidence="6">
    <location>
        <begin position="18"/>
        <end position="27"/>
    </location>
</feature>
<dbReference type="InterPro" id="IPR016024">
    <property type="entry name" value="ARM-type_fold"/>
</dbReference>
<dbReference type="Proteomes" id="UP000007796">
    <property type="component" value="Unassembled WGS sequence"/>
</dbReference>
<comment type="similarity">
    <text evidence="3 5">Belongs to the IPI1/TEX10 family.</text>
</comment>
<dbReference type="AlphaFoldDB" id="F0XTB5"/>
<accession>F0XTB5</accession>
<sequence>MGSSTRKKNEKKKDFQKTKLKVGKARAKPTNFTDTSFRSKSIVVNQQSLSETAPEAAVQFRHNLSLAASSRSDNQRRDALAYLTSQISGGMNDRNSGNGSGSTSHNPVGTVGVLSKLLPLISDPAAPVRTQLLKLFRALPPDEVRPMAAKILLYVRAGITNLSSAVRDDALSTLEWLLEVAGEDLVSSPGGWLKTLNGFGAMMGWVAPPPPGSAGAGGVGSGWSSAPKSSFAAIATKSGSSSGGRRLATGGQAYARQIAALAKFLEIGLRREQPSPYDPKVLWDSLYRPPAATATIAKTNPFGHLNIFGAPRDEDSEMYADREDRQRVFAKRWQPTITTGVEEARKEGGAVGRAAATLRDVLETGMSDYDSTTIS</sequence>
<organism evidence="9">
    <name type="scientific">Grosmannia clavigera (strain kw1407 / UAMH 11150)</name>
    <name type="common">Blue stain fungus</name>
    <name type="synonym">Graphiocladiella clavigera</name>
    <dbReference type="NCBI Taxonomy" id="655863"/>
    <lineage>
        <taxon>Eukaryota</taxon>
        <taxon>Fungi</taxon>
        <taxon>Dikarya</taxon>
        <taxon>Ascomycota</taxon>
        <taxon>Pezizomycotina</taxon>
        <taxon>Sordariomycetes</taxon>
        <taxon>Sordariomycetidae</taxon>
        <taxon>Ophiostomatales</taxon>
        <taxon>Ophiostomataceae</taxon>
        <taxon>Leptographium</taxon>
    </lineage>
</organism>
<dbReference type="OrthoDB" id="361362at2759"/>
<comment type="subcellular location">
    <subcellularLocation>
        <location evidence="2 5">Nucleus</location>
    </subcellularLocation>
</comment>
<evidence type="ECO:0000259" key="7">
    <source>
        <dbReference type="Pfam" id="PF12333"/>
    </source>
</evidence>
<dbReference type="EMBL" id="GL629997">
    <property type="protein sequence ID" value="EFW99370.1"/>
    <property type="molecule type" value="Genomic_DNA"/>
</dbReference>
<dbReference type="HOGENOM" id="CLU_050252_2_0_1"/>
<keyword evidence="9" id="KW-1185">Reference proteome</keyword>
<dbReference type="FunCoup" id="F0XTB5">
    <property type="interactions" value="203"/>
</dbReference>
<dbReference type="GO" id="GO:0120330">
    <property type="term" value="C:rixosome complex"/>
    <property type="evidence" value="ECO:0007669"/>
    <property type="project" value="UniProtKB-UniRule"/>
</dbReference>
<comment type="subunit">
    <text evidence="5">Component of the RIX1 complex.</text>
</comment>